<gene>
    <name evidence="2" type="ORF">MM171B00540_0021</name>
</gene>
<dbReference type="InterPro" id="IPR007074">
    <property type="entry name" value="LicD/FKTN/FKRP_NTP_transf"/>
</dbReference>
<dbReference type="EMBL" id="MT143864">
    <property type="protein sequence ID" value="QJB03882.1"/>
    <property type="molecule type" value="Genomic_DNA"/>
</dbReference>
<protein>
    <recommendedName>
        <fullName evidence="1">LicD/FKTN/FKRP nucleotidyltransferase domain-containing protein</fullName>
    </recommendedName>
</protein>
<reference evidence="2" key="1">
    <citation type="submission" date="2020-03" db="EMBL/GenBank/DDBJ databases">
        <title>The deep terrestrial virosphere.</title>
        <authorList>
            <person name="Holmfeldt K."/>
            <person name="Nilsson E."/>
            <person name="Simone D."/>
            <person name="Lopez-Fernandez M."/>
            <person name="Wu X."/>
            <person name="de Brujin I."/>
            <person name="Lundin D."/>
            <person name="Andersson A."/>
            <person name="Bertilsson S."/>
            <person name="Dopson M."/>
        </authorList>
    </citation>
    <scope>NUCLEOTIDE SEQUENCE</scope>
    <source>
        <strain evidence="2">MM171B00540</strain>
    </source>
</reference>
<dbReference type="InterPro" id="IPR052613">
    <property type="entry name" value="LicD_transferase"/>
</dbReference>
<organism evidence="2">
    <name type="scientific">viral metagenome</name>
    <dbReference type="NCBI Taxonomy" id="1070528"/>
    <lineage>
        <taxon>unclassified sequences</taxon>
        <taxon>metagenomes</taxon>
        <taxon>organismal metagenomes</taxon>
    </lineage>
</organism>
<feature type="domain" description="LicD/FKTN/FKRP nucleotidyltransferase" evidence="1">
    <location>
        <begin position="18"/>
        <end position="47"/>
    </location>
</feature>
<dbReference type="AlphaFoldDB" id="A0A6M3MGG4"/>
<sequence length="204" mass="23479">MKREEQDLLKLKSILNSINIPFFLMQGTLLGAIRDGTLIQYDKDIDLGCSADVEDPAIRMKIMHAFVKDGLNITLRGPGDNPRRPLYWILITGLKWQVALLFFKEIDGQVLFTTCPIFFPAYLFHNLKEIDFLGEKFLVPNPPEEYLKVNYGKTWRIPAQRRVIIKDSDPIEIYEPPQVEKVYLKCEKDGTLIVPLESIGPQLD</sequence>
<dbReference type="GO" id="GO:0009100">
    <property type="term" value="P:glycoprotein metabolic process"/>
    <property type="evidence" value="ECO:0007669"/>
    <property type="project" value="UniProtKB-ARBA"/>
</dbReference>
<dbReference type="PANTHER" id="PTHR13627">
    <property type="entry name" value="FUKUTIN RELATED PROTEIN"/>
    <property type="match status" value="1"/>
</dbReference>
<evidence type="ECO:0000259" key="1">
    <source>
        <dbReference type="Pfam" id="PF04991"/>
    </source>
</evidence>
<dbReference type="Pfam" id="PF04991">
    <property type="entry name" value="LicD"/>
    <property type="match status" value="1"/>
</dbReference>
<evidence type="ECO:0000313" key="2">
    <source>
        <dbReference type="EMBL" id="QJB03882.1"/>
    </source>
</evidence>
<name>A0A6M3MGG4_9ZZZZ</name>
<accession>A0A6M3MGG4</accession>
<proteinExistence type="predicted"/>
<dbReference type="PANTHER" id="PTHR13627:SF31">
    <property type="entry name" value="RIBITOL 5-PHOSPHATE TRANSFERASE FKRP"/>
    <property type="match status" value="1"/>
</dbReference>